<evidence type="ECO:0000313" key="2">
    <source>
        <dbReference type="EMBL" id="MCL2912240.1"/>
    </source>
</evidence>
<evidence type="ECO:0000256" key="1">
    <source>
        <dbReference type="SAM" id="Phobius"/>
    </source>
</evidence>
<sequence length="205" mass="23072">MKTRINLLTPDLLPPELRISFERTVLVALIVLVVGGAANAWFYWKNNFLTQELSQHHQARTHLQNQKKDLEQKVSNHKPDPRLVAQVKAMDERLLLKQQLLAELDRRSDITSEGFSTLLTDLAGVSANKLWLTRIQAANQKFSFEGYSVQAQTVPFWIDQLKSTETLKGYAFSAINMDRGEGQPIAFVLSSKPEEKPAATAEGAK</sequence>
<comment type="caution">
    <text evidence="2">The sequence shown here is derived from an EMBL/GenBank/DDBJ whole genome shotgun (WGS) entry which is preliminary data.</text>
</comment>
<proteinExistence type="predicted"/>
<protein>
    <submittedName>
        <fullName evidence="2">Fimbrial assembly protein</fullName>
    </submittedName>
</protein>
<dbReference type="Proteomes" id="UP001202831">
    <property type="component" value="Unassembled WGS sequence"/>
</dbReference>
<keyword evidence="3" id="KW-1185">Reference proteome</keyword>
<name>A0ABT0N1K6_9GAMM</name>
<dbReference type="RefSeq" id="WP_249247022.1">
    <property type="nucleotide sequence ID" value="NZ_JAKIKT010000001.1"/>
</dbReference>
<organism evidence="2 3">
    <name type="scientific">Shewanella corallii</name>
    <dbReference type="NCBI Taxonomy" id="560080"/>
    <lineage>
        <taxon>Bacteria</taxon>
        <taxon>Pseudomonadati</taxon>
        <taxon>Pseudomonadota</taxon>
        <taxon>Gammaproteobacteria</taxon>
        <taxon>Alteromonadales</taxon>
        <taxon>Shewanellaceae</taxon>
        <taxon>Shewanella</taxon>
    </lineage>
</organism>
<feature type="transmembrane region" description="Helical" evidence="1">
    <location>
        <begin position="25"/>
        <end position="44"/>
    </location>
</feature>
<accession>A0ABT0N1K6</accession>
<reference evidence="2 3" key="1">
    <citation type="submission" date="2022-01" db="EMBL/GenBank/DDBJ databases">
        <title>Whole genome-based taxonomy of the Shewanellaceae.</title>
        <authorList>
            <person name="Martin-Rodriguez A.J."/>
        </authorList>
    </citation>
    <scope>NUCLEOTIDE SEQUENCE [LARGE SCALE GENOMIC DNA]</scope>
    <source>
        <strain evidence="2 3">DSM 21332</strain>
    </source>
</reference>
<dbReference type="EMBL" id="JAKIKT010000001">
    <property type="protein sequence ID" value="MCL2912240.1"/>
    <property type="molecule type" value="Genomic_DNA"/>
</dbReference>
<keyword evidence="1" id="KW-0812">Transmembrane</keyword>
<keyword evidence="1" id="KW-0472">Membrane</keyword>
<gene>
    <name evidence="2" type="ORF">L2725_00340</name>
</gene>
<keyword evidence="1" id="KW-1133">Transmembrane helix</keyword>
<evidence type="ECO:0000313" key="3">
    <source>
        <dbReference type="Proteomes" id="UP001202831"/>
    </source>
</evidence>